<organism evidence="4 5">
    <name type="scientific">Haemaphysalis longicornis</name>
    <name type="common">Bush tick</name>
    <dbReference type="NCBI Taxonomy" id="44386"/>
    <lineage>
        <taxon>Eukaryota</taxon>
        <taxon>Metazoa</taxon>
        <taxon>Ecdysozoa</taxon>
        <taxon>Arthropoda</taxon>
        <taxon>Chelicerata</taxon>
        <taxon>Arachnida</taxon>
        <taxon>Acari</taxon>
        <taxon>Parasitiformes</taxon>
        <taxon>Ixodida</taxon>
        <taxon>Ixodoidea</taxon>
        <taxon>Ixodidae</taxon>
        <taxon>Haemaphysalinae</taxon>
        <taxon>Haemaphysalis</taxon>
    </lineage>
</organism>
<accession>A0A9J6GJU3</accession>
<sequence>MADKGFRIDYLVDEIRPKLNIPPFLRRELFTAEGTQETQGITAHRIHVERRIQCIRWYHTLALRSLNLHVLQMKQPIQTQMLPHAPRTIHHLLVEACLNAAPPKLL</sequence>
<dbReference type="PANTHER" id="PTHR23080:SF143">
    <property type="entry name" value="SI:DKEY-56D12.4"/>
    <property type="match status" value="1"/>
</dbReference>
<comment type="caution">
    <text evidence="4">The sequence shown here is derived from an EMBL/GenBank/DDBJ whole genome shotgun (WGS) entry which is preliminary data.</text>
</comment>
<name>A0A9J6GJU3_HAELO</name>
<protein>
    <recommendedName>
        <fullName evidence="3">DDE Tnp4 domain-containing protein</fullName>
    </recommendedName>
</protein>
<reference evidence="4 5" key="1">
    <citation type="journal article" date="2020" name="Cell">
        <title>Large-Scale Comparative Analyses of Tick Genomes Elucidate Their Genetic Diversity and Vector Capacities.</title>
        <authorList>
            <consortium name="Tick Genome and Microbiome Consortium (TIGMIC)"/>
            <person name="Jia N."/>
            <person name="Wang J."/>
            <person name="Shi W."/>
            <person name="Du L."/>
            <person name="Sun Y."/>
            <person name="Zhan W."/>
            <person name="Jiang J.F."/>
            <person name="Wang Q."/>
            <person name="Zhang B."/>
            <person name="Ji P."/>
            <person name="Bell-Sakyi L."/>
            <person name="Cui X.M."/>
            <person name="Yuan T.T."/>
            <person name="Jiang B.G."/>
            <person name="Yang W.F."/>
            <person name="Lam T.T."/>
            <person name="Chang Q.C."/>
            <person name="Ding S.J."/>
            <person name="Wang X.J."/>
            <person name="Zhu J.G."/>
            <person name="Ruan X.D."/>
            <person name="Zhao L."/>
            <person name="Wei J.T."/>
            <person name="Ye R.Z."/>
            <person name="Que T.C."/>
            <person name="Du C.H."/>
            <person name="Zhou Y.H."/>
            <person name="Cheng J.X."/>
            <person name="Dai P.F."/>
            <person name="Guo W.B."/>
            <person name="Han X.H."/>
            <person name="Huang E.J."/>
            <person name="Li L.F."/>
            <person name="Wei W."/>
            <person name="Gao Y.C."/>
            <person name="Liu J.Z."/>
            <person name="Shao H.Z."/>
            <person name="Wang X."/>
            <person name="Wang C.C."/>
            <person name="Yang T.C."/>
            <person name="Huo Q.B."/>
            <person name="Li W."/>
            <person name="Chen H.Y."/>
            <person name="Chen S.E."/>
            <person name="Zhou L.G."/>
            <person name="Ni X.B."/>
            <person name="Tian J.H."/>
            <person name="Sheng Y."/>
            <person name="Liu T."/>
            <person name="Pan Y.S."/>
            <person name="Xia L.Y."/>
            <person name="Li J."/>
            <person name="Zhao F."/>
            <person name="Cao W.C."/>
        </authorList>
    </citation>
    <scope>NUCLEOTIDE SEQUENCE [LARGE SCALE GENOMIC DNA]</scope>
    <source>
        <strain evidence="4">HaeL-2018</strain>
    </source>
</reference>
<dbReference type="Pfam" id="PF13359">
    <property type="entry name" value="DDE_Tnp_4"/>
    <property type="match status" value="1"/>
</dbReference>
<evidence type="ECO:0000256" key="1">
    <source>
        <dbReference type="ARBA" id="ARBA00001968"/>
    </source>
</evidence>
<evidence type="ECO:0000313" key="4">
    <source>
        <dbReference type="EMBL" id="KAH9374676.1"/>
    </source>
</evidence>
<keyword evidence="5" id="KW-1185">Reference proteome</keyword>
<dbReference type="VEuPathDB" id="VectorBase:HLOH_042060"/>
<evidence type="ECO:0000256" key="2">
    <source>
        <dbReference type="ARBA" id="ARBA00022723"/>
    </source>
</evidence>
<gene>
    <name evidence="4" type="ORF">HPB48_009228</name>
</gene>
<dbReference type="PANTHER" id="PTHR23080">
    <property type="entry name" value="THAP DOMAIN PROTEIN"/>
    <property type="match status" value="1"/>
</dbReference>
<comment type="cofactor">
    <cofactor evidence="1">
        <name>a divalent metal cation</name>
        <dbReference type="ChEBI" id="CHEBI:60240"/>
    </cofactor>
</comment>
<proteinExistence type="predicted"/>
<keyword evidence="2" id="KW-0479">Metal-binding</keyword>
<evidence type="ECO:0000313" key="5">
    <source>
        <dbReference type="Proteomes" id="UP000821853"/>
    </source>
</evidence>
<dbReference type="EMBL" id="JABSTR010000007">
    <property type="protein sequence ID" value="KAH9374676.1"/>
    <property type="molecule type" value="Genomic_DNA"/>
</dbReference>
<dbReference type="GO" id="GO:0046872">
    <property type="term" value="F:metal ion binding"/>
    <property type="evidence" value="ECO:0007669"/>
    <property type="project" value="UniProtKB-KW"/>
</dbReference>
<feature type="domain" description="DDE Tnp4" evidence="3">
    <location>
        <begin position="1"/>
        <end position="70"/>
    </location>
</feature>
<evidence type="ECO:0000259" key="3">
    <source>
        <dbReference type="Pfam" id="PF13359"/>
    </source>
</evidence>
<dbReference type="AlphaFoldDB" id="A0A9J6GJU3"/>
<dbReference type="InterPro" id="IPR027806">
    <property type="entry name" value="HARBI1_dom"/>
</dbReference>
<dbReference type="Proteomes" id="UP000821853">
    <property type="component" value="Chromosome 5"/>
</dbReference>